<comment type="similarity">
    <text evidence="2">Belongs to the bacterial solute-binding protein 1 family.</text>
</comment>
<accession>A0A9X1Y0R3</accession>
<gene>
    <name evidence="7" type="ORF">M0651_18955</name>
</gene>
<keyword evidence="3" id="KW-0813">Transport</keyword>
<dbReference type="EMBL" id="JALPRK010000021">
    <property type="protein sequence ID" value="MCK8489255.1"/>
    <property type="molecule type" value="Genomic_DNA"/>
</dbReference>
<feature type="region of interest" description="Disordered" evidence="5">
    <location>
        <begin position="455"/>
        <end position="502"/>
    </location>
</feature>
<dbReference type="Pfam" id="PF01547">
    <property type="entry name" value="SBP_bac_1"/>
    <property type="match status" value="1"/>
</dbReference>
<protein>
    <submittedName>
        <fullName evidence="7">Extracellular solute-binding protein</fullName>
    </submittedName>
</protein>
<evidence type="ECO:0000313" key="7">
    <source>
        <dbReference type="EMBL" id="MCK8489255.1"/>
    </source>
</evidence>
<organism evidence="7 8">
    <name type="scientific">Paenibacillus mellifer</name>
    <dbReference type="NCBI Taxonomy" id="2937794"/>
    <lineage>
        <taxon>Bacteria</taxon>
        <taxon>Bacillati</taxon>
        <taxon>Bacillota</taxon>
        <taxon>Bacilli</taxon>
        <taxon>Bacillales</taxon>
        <taxon>Paenibacillaceae</taxon>
        <taxon>Paenibacillus</taxon>
    </lineage>
</organism>
<dbReference type="InterPro" id="IPR050490">
    <property type="entry name" value="Bact_solute-bd_prot1"/>
</dbReference>
<proteinExistence type="inferred from homology"/>
<evidence type="ECO:0000256" key="2">
    <source>
        <dbReference type="ARBA" id="ARBA00008520"/>
    </source>
</evidence>
<dbReference type="AlphaFoldDB" id="A0A9X1Y0R3"/>
<dbReference type="Gene3D" id="3.40.190.10">
    <property type="entry name" value="Periplasmic binding protein-like II"/>
    <property type="match status" value="1"/>
</dbReference>
<feature type="compositionally biased region" description="Polar residues" evidence="5">
    <location>
        <begin position="463"/>
        <end position="477"/>
    </location>
</feature>
<evidence type="ECO:0000256" key="4">
    <source>
        <dbReference type="ARBA" id="ARBA00022729"/>
    </source>
</evidence>
<feature type="chain" id="PRO_5040890489" evidence="6">
    <location>
        <begin position="28"/>
        <end position="502"/>
    </location>
</feature>
<sequence>MRRNWLHKGILVVLACMVFAGCTSRPAQEKEQTSSLKVMFWDERYFFQEYGDLFAIGHPNVNIEVVSTNSIYNNSNGEPVDYEKAFSEFVEKEQPDIVLLDSSNYDKFVTDGKLMELDTLIERDKYDTETIYPALIEMLKEKGGGKLYGLSPNFNESAIFYNADLFAKYGIEVPHDGMTWQELLDLARRFPTDGDKDTRVYGFGAQYGMSMENLASSIASAQGLQFLNPDTMKVTINTDSWKQTYKLAMDAVDSKAVYIPEGNGFQGGTMEEYYKSQLFVMGRMAMAVESLYMLQDLKQAQDSLKDYKPFQIGVAAGPVDPADPQSSRNINFNEIFAIRANSPNADAAWEFIKFINGEEFARVKSRTMNNGLLSRMGIVKEYNGVNLEPFYKLKPKLDQNASLSYEKIPNDFYMQYQPVLERELKLAQEKKKSIDEALQTVQDEAQVLLDKAVKDEAAKKSSGESADTGTSGESSDAGTDGVIVIESGSADDAANSTGNSGE</sequence>
<dbReference type="SUPFAM" id="SSF53850">
    <property type="entry name" value="Periplasmic binding protein-like II"/>
    <property type="match status" value="1"/>
</dbReference>
<dbReference type="PROSITE" id="PS51257">
    <property type="entry name" value="PROKAR_LIPOPROTEIN"/>
    <property type="match status" value="1"/>
</dbReference>
<evidence type="ECO:0000256" key="6">
    <source>
        <dbReference type="SAM" id="SignalP"/>
    </source>
</evidence>
<evidence type="ECO:0000256" key="1">
    <source>
        <dbReference type="ARBA" id="ARBA00004196"/>
    </source>
</evidence>
<evidence type="ECO:0000313" key="8">
    <source>
        <dbReference type="Proteomes" id="UP001139534"/>
    </source>
</evidence>
<reference evidence="7" key="1">
    <citation type="submission" date="2022-04" db="EMBL/GenBank/DDBJ databases">
        <authorList>
            <person name="Seo M.-J."/>
        </authorList>
    </citation>
    <scope>NUCLEOTIDE SEQUENCE</scope>
    <source>
        <strain evidence="7">MBLB2552</strain>
    </source>
</reference>
<dbReference type="InterPro" id="IPR006059">
    <property type="entry name" value="SBP"/>
</dbReference>
<comment type="caution">
    <text evidence="7">The sequence shown here is derived from an EMBL/GenBank/DDBJ whole genome shotgun (WGS) entry which is preliminary data.</text>
</comment>
<evidence type="ECO:0000256" key="3">
    <source>
        <dbReference type="ARBA" id="ARBA00022448"/>
    </source>
</evidence>
<dbReference type="Proteomes" id="UP001139534">
    <property type="component" value="Unassembled WGS sequence"/>
</dbReference>
<dbReference type="RefSeq" id="WP_248553294.1">
    <property type="nucleotide sequence ID" value="NZ_JALPRK010000021.1"/>
</dbReference>
<comment type="subcellular location">
    <subcellularLocation>
        <location evidence="1">Cell envelope</location>
    </subcellularLocation>
</comment>
<keyword evidence="4 6" id="KW-0732">Signal</keyword>
<feature type="signal peptide" evidence="6">
    <location>
        <begin position="1"/>
        <end position="27"/>
    </location>
</feature>
<dbReference type="PANTHER" id="PTHR43649:SF31">
    <property type="entry name" value="SN-GLYCEROL-3-PHOSPHATE-BINDING PERIPLASMIC PROTEIN UGPB"/>
    <property type="match status" value="1"/>
</dbReference>
<keyword evidence="8" id="KW-1185">Reference proteome</keyword>
<name>A0A9X1Y0R3_9BACL</name>
<evidence type="ECO:0000256" key="5">
    <source>
        <dbReference type="SAM" id="MobiDB-lite"/>
    </source>
</evidence>
<dbReference type="GO" id="GO:0030313">
    <property type="term" value="C:cell envelope"/>
    <property type="evidence" value="ECO:0007669"/>
    <property type="project" value="UniProtKB-SubCell"/>
</dbReference>
<dbReference type="PANTHER" id="PTHR43649">
    <property type="entry name" value="ARABINOSE-BINDING PROTEIN-RELATED"/>
    <property type="match status" value="1"/>
</dbReference>